<feature type="domain" description="MEKHLA" evidence="2">
    <location>
        <begin position="128"/>
        <end position="220"/>
    </location>
</feature>
<dbReference type="PANTHER" id="PTHR45950:SF1">
    <property type="entry name" value="HOMEOBOX-LEUCINE ZIPPER PROTEIN ATHB-15"/>
    <property type="match status" value="1"/>
</dbReference>
<dbReference type="InterPro" id="IPR013978">
    <property type="entry name" value="MEKHLA"/>
</dbReference>
<protein>
    <recommendedName>
        <fullName evidence="2">MEKHLA domain-containing protein</fullName>
    </recommendedName>
</protein>
<proteinExistence type="predicted"/>
<keyword evidence="1" id="KW-0539">Nucleus</keyword>
<organism evidence="3 4">
    <name type="scientific">Camellia sinensis</name>
    <name type="common">Tea plant</name>
    <name type="synonym">Thea sinensis</name>
    <dbReference type="NCBI Taxonomy" id="4442"/>
    <lineage>
        <taxon>Eukaryota</taxon>
        <taxon>Viridiplantae</taxon>
        <taxon>Streptophyta</taxon>
        <taxon>Embryophyta</taxon>
        <taxon>Tracheophyta</taxon>
        <taxon>Spermatophyta</taxon>
        <taxon>Magnoliopsida</taxon>
        <taxon>eudicotyledons</taxon>
        <taxon>Gunneridae</taxon>
        <taxon>Pentapetalae</taxon>
        <taxon>asterids</taxon>
        <taxon>Ericales</taxon>
        <taxon>Theaceae</taxon>
        <taxon>Camellia</taxon>
    </lineage>
</organism>
<evidence type="ECO:0000256" key="1">
    <source>
        <dbReference type="ARBA" id="ARBA00023242"/>
    </source>
</evidence>
<dbReference type="GO" id="GO:0003700">
    <property type="term" value="F:DNA-binding transcription factor activity"/>
    <property type="evidence" value="ECO:0007669"/>
    <property type="project" value="InterPro"/>
</dbReference>
<name>A0A7J7G1T0_CAMSI</name>
<evidence type="ECO:0000313" key="4">
    <source>
        <dbReference type="Proteomes" id="UP000593564"/>
    </source>
</evidence>
<dbReference type="AlphaFoldDB" id="A0A7J7G1T0"/>
<dbReference type="PANTHER" id="PTHR45950">
    <property type="entry name" value="HOMEOBOX-LEUCINE ZIPPER PROTEIN ATHB-14"/>
    <property type="match status" value="1"/>
</dbReference>
<dbReference type="EMBL" id="JACBKZ010000014">
    <property type="protein sequence ID" value="KAF5933214.1"/>
    <property type="molecule type" value="Genomic_DNA"/>
</dbReference>
<reference evidence="3 4" key="2">
    <citation type="submission" date="2020-07" db="EMBL/GenBank/DDBJ databases">
        <title>Genome assembly of wild tea tree DASZ reveals pedigree and selection history of tea varieties.</title>
        <authorList>
            <person name="Zhang W."/>
        </authorList>
    </citation>
    <scope>NUCLEOTIDE SEQUENCE [LARGE SCALE GENOMIC DNA]</scope>
    <source>
        <strain evidence="4">cv. G240</strain>
        <tissue evidence="3">Leaf</tissue>
    </source>
</reference>
<accession>A0A7J7G1T0</accession>
<reference evidence="4" key="1">
    <citation type="journal article" date="2020" name="Nat. Commun.">
        <title>Genome assembly of wild tea tree DASZ reveals pedigree and selection history of tea varieties.</title>
        <authorList>
            <person name="Zhang W."/>
            <person name="Zhang Y."/>
            <person name="Qiu H."/>
            <person name="Guo Y."/>
            <person name="Wan H."/>
            <person name="Zhang X."/>
            <person name="Scossa F."/>
            <person name="Alseekh S."/>
            <person name="Zhang Q."/>
            <person name="Wang P."/>
            <person name="Xu L."/>
            <person name="Schmidt M.H."/>
            <person name="Jia X."/>
            <person name="Li D."/>
            <person name="Zhu A."/>
            <person name="Guo F."/>
            <person name="Chen W."/>
            <person name="Ni D."/>
            <person name="Usadel B."/>
            <person name="Fernie A.R."/>
            <person name="Wen W."/>
        </authorList>
    </citation>
    <scope>NUCLEOTIDE SEQUENCE [LARGE SCALE GENOMIC DNA]</scope>
    <source>
        <strain evidence="4">cv. G240</strain>
    </source>
</reference>
<dbReference type="InterPro" id="IPR044830">
    <property type="entry name" value="HD-Zip_III"/>
</dbReference>
<gene>
    <name evidence="3" type="ORF">HYC85_029385</name>
</gene>
<comment type="caution">
    <text evidence="3">The sequence shown here is derived from an EMBL/GenBank/DDBJ whole genome shotgun (WGS) entry which is preliminary data.</text>
</comment>
<evidence type="ECO:0000313" key="3">
    <source>
        <dbReference type="EMBL" id="KAF5933214.1"/>
    </source>
</evidence>
<sequence>MADTSAAQARRVYVKHLSVMLRYFQVAEILKDRPSWYRDCRAVDLWSGMDENAVGTCAELIFAPIDASFADDAPLLPSGFRIIPLDSGKEASSPNRTLDLASALEIGPAGNKASNDYTSNGGSTRSVMTIAFEFAFEVELLKSGSEGSETTLKTLWHHTDAIMCCSLKALPVFTFANQAGLDMLETTLVALQDITLEKIFDDHGRKTLCSEFPQIMQQAKKKMVELVHKIIEAKRKNRGRSEVAKDVANVLLNDASEELNDYLISDVFNIISHISVLFIPF</sequence>
<evidence type="ECO:0000259" key="2">
    <source>
        <dbReference type="Pfam" id="PF08670"/>
    </source>
</evidence>
<dbReference type="Proteomes" id="UP000593564">
    <property type="component" value="Unassembled WGS sequence"/>
</dbReference>
<keyword evidence="4" id="KW-1185">Reference proteome</keyword>
<dbReference type="Pfam" id="PF08670">
    <property type="entry name" value="MEKHLA"/>
    <property type="match status" value="1"/>
</dbReference>